<dbReference type="AlphaFoldDB" id="A0A246S3C6"/>
<dbReference type="InterPro" id="IPR005064">
    <property type="entry name" value="BUG"/>
</dbReference>
<dbReference type="PANTHER" id="PTHR42928:SF5">
    <property type="entry name" value="BLR1237 PROTEIN"/>
    <property type="match status" value="1"/>
</dbReference>
<dbReference type="EMBL" id="JPUA01000022">
    <property type="protein sequence ID" value="OWV30265.1"/>
    <property type="molecule type" value="Genomic_DNA"/>
</dbReference>
<comment type="similarity">
    <text evidence="1">Belongs to the UPF0065 (bug) family.</text>
</comment>
<evidence type="ECO:0000313" key="3">
    <source>
        <dbReference type="Proteomes" id="UP000197334"/>
    </source>
</evidence>
<proteinExistence type="inferred from homology"/>
<reference evidence="2 3" key="1">
    <citation type="submission" date="2014-08" db="EMBL/GenBank/DDBJ databases">
        <title>Draft genome sequence of a novel L-asparaginase producing marine bacterium, Halomonas campaniensis.</title>
        <authorList>
            <person name="Sundarakrishnan B."/>
            <person name="Moushumi Priya A."/>
            <person name="Raman G."/>
            <person name="Sakthivel N."/>
            <person name="Park S."/>
            <person name="Jayachandran S."/>
        </authorList>
    </citation>
    <scope>NUCLEOTIDE SEQUENCE [LARGE SCALE GENOMIC DNA]</scope>
    <source>
        <strain evidence="2 3">SK03</strain>
    </source>
</reference>
<dbReference type="Proteomes" id="UP000197334">
    <property type="component" value="Unassembled WGS sequence"/>
</dbReference>
<dbReference type="InterPro" id="IPR042100">
    <property type="entry name" value="Bug_dom1"/>
</dbReference>
<dbReference type="Pfam" id="PF03401">
    <property type="entry name" value="TctC"/>
    <property type="match status" value="1"/>
</dbReference>
<gene>
    <name evidence="2" type="ORF">JI62_07665</name>
</gene>
<organism evidence="2 3">
    <name type="scientific">Halomonas campaniensis</name>
    <dbReference type="NCBI Taxonomy" id="213554"/>
    <lineage>
        <taxon>Bacteria</taxon>
        <taxon>Pseudomonadati</taxon>
        <taxon>Pseudomonadota</taxon>
        <taxon>Gammaproteobacteria</taxon>
        <taxon>Oceanospirillales</taxon>
        <taxon>Halomonadaceae</taxon>
        <taxon>Halomonas</taxon>
    </lineage>
</organism>
<evidence type="ECO:0000256" key="1">
    <source>
        <dbReference type="ARBA" id="ARBA00006987"/>
    </source>
</evidence>
<dbReference type="Gene3D" id="3.40.190.10">
    <property type="entry name" value="Periplasmic binding protein-like II"/>
    <property type="match status" value="1"/>
</dbReference>
<evidence type="ECO:0000313" key="2">
    <source>
        <dbReference type="EMBL" id="OWV30265.1"/>
    </source>
</evidence>
<evidence type="ECO:0008006" key="4">
    <source>
        <dbReference type="Google" id="ProtNLM"/>
    </source>
</evidence>
<accession>A0A246S3C6</accession>
<dbReference type="OrthoDB" id="9780943at2"/>
<keyword evidence="3" id="KW-1185">Reference proteome</keyword>
<name>A0A246S3C6_9GAMM</name>
<dbReference type="SUPFAM" id="SSF53850">
    <property type="entry name" value="Periplasmic binding protein-like II"/>
    <property type="match status" value="1"/>
</dbReference>
<protein>
    <recommendedName>
        <fullName evidence="4">Tripartite tricarboxylate transporter substrate binding protein</fullName>
    </recommendedName>
</protein>
<dbReference type="CDD" id="cd07012">
    <property type="entry name" value="PBP2_Bug_TTT"/>
    <property type="match status" value="1"/>
</dbReference>
<sequence>MYRWWSVICGCASIDKVVITIITIEVFNVVHKITPLRKLVVGAALISLALPLTAANASDDSWPQGPVSFVMHTQAGGSADVFIRTLAESLEPQIGQPIVVINTPGGAGATQMSRLKSAEPDGLTLGINTLSHFTGMLTNLKGVFELDDFSWIASTQEDVHIVFANQTSEIDSIDALIDKAKEGGGKVSVGGFGPRGSTQNIAISMLENAADVEFEWIAYNGTPDIVAAVMGGHVDVGVSNLSALKTFFDAERIQGLGVIADERLASLPDVPTFSEQGVDVDTSWVQVRGVFGPAGIPVETQQQIADAFHEAMKSEHYQTYARNAGITDSWMGPEAYTEFASRISEVAQAELNE</sequence>
<comment type="caution">
    <text evidence="2">The sequence shown here is derived from an EMBL/GenBank/DDBJ whole genome shotgun (WGS) entry which is preliminary data.</text>
</comment>
<dbReference type="PIRSF" id="PIRSF017082">
    <property type="entry name" value="YflP"/>
    <property type="match status" value="1"/>
</dbReference>
<dbReference type="Gene3D" id="3.40.190.150">
    <property type="entry name" value="Bordetella uptake gene, domain 1"/>
    <property type="match status" value="1"/>
</dbReference>
<dbReference type="PANTHER" id="PTHR42928">
    <property type="entry name" value="TRICARBOXYLATE-BINDING PROTEIN"/>
    <property type="match status" value="1"/>
</dbReference>